<feature type="domain" description="General secretion pathway GspH" evidence="11">
    <location>
        <begin position="53"/>
        <end position="159"/>
    </location>
</feature>
<keyword evidence="7" id="KW-1133">Transmembrane helix</keyword>
<dbReference type="AlphaFoldDB" id="A0A5C6F7G0"/>
<organism evidence="12 13">
    <name type="scientific">Rubripirellula tenax</name>
    <dbReference type="NCBI Taxonomy" id="2528015"/>
    <lineage>
        <taxon>Bacteria</taxon>
        <taxon>Pseudomonadati</taxon>
        <taxon>Planctomycetota</taxon>
        <taxon>Planctomycetia</taxon>
        <taxon>Pirellulales</taxon>
        <taxon>Pirellulaceae</taxon>
        <taxon>Rubripirellula</taxon>
    </lineage>
</organism>
<sequence>MIPKAWVDSVNPRRSAMTMIEVTIAILVIGLLSAITAPRLSDAYRSTRLQSAAWRVTNDVRLARQMAIARGRSIEWVCQNANDVYTCASLGSRDGSGASMSVSIGELFDSSFDLSADFDGQSTIRFDADGVPYVGTSMMQTGVITLQFGGDRYDVRIAAGTGLVSLTNVSVWIPTSDPVYEPASQSAQVDGTSGATP</sequence>
<keyword evidence="8" id="KW-0472">Membrane</keyword>
<dbReference type="InterPro" id="IPR045584">
    <property type="entry name" value="Pilin-like"/>
</dbReference>
<dbReference type="Gene3D" id="3.30.700.10">
    <property type="entry name" value="Glycoprotein, Type 4 Pilin"/>
    <property type="match status" value="1"/>
</dbReference>
<evidence type="ECO:0000313" key="12">
    <source>
        <dbReference type="EMBL" id="TWU56530.1"/>
    </source>
</evidence>
<evidence type="ECO:0000256" key="2">
    <source>
        <dbReference type="ARBA" id="ARBA00021549"/>
    </source>
</evidence>
<evidence type="ECO:0000256" key="4">
    <source>
        <dbReference type="ARBA" id="ARBA00022481"/>
    </source>
</evidence>
<evidence type="ECO:0000256" key="9">
    <source>
        <dbReference type="ARBA" id="ARBA00025772"/>
    </source>
</evidence>
<evidence type="ECO:0000256" key="1">
    <source>
        <dbReference type="ARBA" id="ARBA00004377"/>
    </source>
</evidence>
<dbReference type="Pfam" id="PF12019">
    <property type="entry name" value="GspH"/>
    <property type="match status" value="1"/>
</dbReference>
<comment type="caution">
    <text evidence="12">The sequence shown here is derived from an EMBL/GenBank/DDBJ whole genome shotgun (WGS) entry which is preliminary data.</text>
</comment>
<dbReference type="SUPFAM" id="SSF54523">
    <property type="entry name" value="Pili subunits"/>
    <property type="match status" value="1"/>
</dbReference>
<dbReference type="GO" id="GO:0015628">
    <property type="term" value="P:protein secretion by the type II secretion system"/>
    <property type="evidence" value="ECO:0007669"/>
    <property type="project" value="InterPro"/>
</dbReference>
<protein>
    <recommendedName>
        <fullName evidence="2">Type II secretion system protein H</fullName>
    </recommendedName>
    <alternativeName>
        <fullName evidence="10">General secretion pathway protein H</fullName>
    </alternativeName>
</protein>
<keyword evidence="5" id="KW-0997">Cell inner membrane</keyword>
<evidence type="ECO:0000256" key="5">
    <source>
        <dbReference type="ARBA" id="ARBA00022519"/>
    </source>
</evidence>
<keyword evidence="13" id="KW-1185">Reference proteome</keyword>
<keyword evidence="4" id="KW-0488">Methylation</keyword>
<dbReference type="EMBL" id="SJPW01000003">
    <property type="protein sequence ID" value="TWU56530.1"/>
    <property type="molecule type" value="Genomic_DNA"/>
</dbReference>
<gene>
    <name evidence="12" type="ORF">Poly51_24410</name>
</gene>
<dbReference type="InterPro" id="IPR022346">
    <property type="entry name" value="T2SS_GspH"/>
</dbReference>
<evidence type="ECO:0000256" key="8">
    <source>
        <dbReference type="ARBA" id="ARBA00023136"/>
    </source>
</evidence>
<dbReference type="InterPro" id="IPR012902">
    <property type="entry name" value="N_methyl_site"/>
</dbReference>
<evidence type="ECO:0000256" key="10">
    <source>
        <dbReference type="ARBA" id="ARBA00030775"/>
    </source>
</evidence>
<comment type="subcellular location">
    <subcellularLocation>
        <location evidence="1">Cell inner membrane</location>
        <topology evidence="1">Single-pass membrane protein</topology>
    </subcellularLocation>
</comment>
<dbReference type="GO" id="GO:0015627">
    <property type="term" value="C:type II protein secretion system complex"/>
    <property type="evidence" value="ECO:0007669"/>
    <property type="project" value="InterPro"/>
</dbReference>
<dbReference type="NCBIfam" id="TIGR02532">
    <property type="entry name" value="IV_pilin_GFxxxE"/>
    <property type="match status" value="1"/>
</dbReference>
<evidence type="ECO:0000313" key="13">
    <source>
        <dbReference type="Proteomes" id="UP000318288"/>
    </source>
</evidence>
<evidence type="ECO:0000256" key="6">
    <source>
        <dbReference type="ARBA" id="ARBA00022692"/>
    </source>
</evidence>
<keyword evidence="6" id="KW-0812">Transmembrane</keyword>
<accession>A0A5C6F7G0</accession>
<reference evidence="12 13" key="1">
    <citation type="submission" date="2019-02" db="EMBL/GenBank/DDBJ databases">
        <title>Deep-cultivation of Planctomycetes and their phenomic and genomic characterization uncovers novel biology.</title>
        <authorList>
            <person name="Wiegand S."/>
            <person name="Jogler M."/>
            <person name="Boedeker C."/>
            <person name="Pinto D."/>
            <person name="Vollmers J."/>
            <person name="Rivas-Marin E."/>
            <person name="Kohn T."/>
            <person name="Peeters S.H."/>
            <person name="Heuer A."/>
            <person name="Rast P."/>
            <person name="Oberbeckmann S."/>
            <person name="Bunk B."/>
            <person name="Jeske O."/>
            <person name="Meyerdierks A."/>
            <person name="Storesund J.E."/>
            <person name="Kallscheuer N."/>
            <person name="Luecker S."/>
            <person name="Lage O.M."/>
            <person name="Pohl T."/>
            <person name="Merkel B.J."/>
            <person name="Hornburger P."/>
            <person name="Mueller R.-W."/>
            <person name="Bruemmer F."/>
            <person name="Labrenz M."/>
            <person name="Spormann A.M."/>
            <person name="Op Den Camp H."/>
            <person name="Overmann J."/>
            <person name="Amann R."/>
            <person name="Jetten M.S.M."/>
            <person name="Mascher T."/>
            <person name="Medema M.H."/>
            <person name="Devos D.P."/>
            <person name="Kaster A.-K."/>
            <person name="Ovreas L."/>
            <person name="Rohde M."/>
            <person name="Galperin M.Y."/>
            <person name="Jogler C."/>
        </authorList>
    </citation>
    <scope>NUCLEOTIDE SEQUENCE [LARGE SCALE GENOMIC DNA]</scope>
    <source>
        <strain evidence="12 13">Poly51</strain>
    </source>
</reference>
<evidence type="ECO:0000259" key="11">
    <source>
        <dbReference type="Pfam" id="PF12019"/>
    </source>
</evidence>
<comment type="similarity">
    <text evidence="9">Belongs to the GSP H family.</text>
</comment>
<dbReference type="Proteomes" id="UP000318288">
    <property type="component" value="Unassembled WGS sequence"/>
</dbReference>
<name>A0A5C6F7G0_9BACT</name>
<dbReference type="RefSeq" id="WP_146458478.1">
    <property type="nucleotide sequence ID" value="NZ_SJPW01000003.1"/>
</dbReference>
<dbReference type="OrthoDB" id="290432at2"/>
<evidence type="ECO:0000256" key="7">
    <source>
        <dbReference type="ARBA" id="ARBA00022989"/>
    </source>
</evidence>
<evidence type="ECO:0000256" key="3">
    <source>
        <dbReference type="ARBA" id="ARBA00022475"/>
    </source>
</evidence>
<keyword evidence="3" id="KW-1003">Cell membrane</keyword>
<proteinExistence type="inferred from homology"/>
<dbReference type="GO" id="GO:0005886">
    <property type="term" value="C:plasma membrane"/>
    <property type="evidence" value="ECO:0007669"/>
    <property type="project" value="UniProtKB-SubCell"/>
</dbReference>